<dbReference type="Pfam" id="PF00378">
    <property type="entry name" value="ECH_1"/>
    <property type="match status" value="1"/>
</dbReference>
<dbReference type="InterPro" id="IPR006108">
    <property type="entry name" value="3HC_DH_C"/>
</dbReference>
<evidence type="ECO:0000256" key="1">
    <source>
        <dbReference type="ARBA" id="ARBA00005005"/>
    </source>
</evidence>
<name>A0A562SBI2_9HYPH</name>
<evidence type="ECO:0000256" key="2">
    <source>
        <dbReference type="ARBA" id="ARBA00022832"/>
    </source>
</evidence>
<dbReference type="PANTHER" id="PTHR48075">
    <property type="entry name" value="3-HYDROXYACYL-COA DEHYDROGENASE FAMILY PROTEIN"/>
    <property type="match status" value="1"/>
</dbReference>
<feature type="domain" description="3-hydroxyacyl-CoA dehydrogenase C-terminal" evidence="8">
    <location>
        <begin position="343"/>
        <end position="398"/>
    </location>
</feature>
<dbReference type="Pfam" id="PF00725">
    <property type="entry name" value="3HCDH"/>
    <property type="match status" value="2"/>
</dbReference>
<accession>A0A562SBI2</accession>
<evidence type="ECO:0000313" key="10">
    <source>
        <dbReference type="EMBL" id="TWI78725.1"/>
    </source>
</evidence>
<evidence type="ECO:0000313" key="11">
    <source>
        <dbReference type="Proteomes" id="UP000320593"/>
    </source>
</evidence>
<organism evidence="10 11">
    <name type="scientific">Roseibium hamelinense</name>
    <dbReference type="NCBI Taxonomy" id="150831"/>
    <lineage>
        <taxon>Bacteria</taxon>
        <taxon>Pseudomonadati</taxon>
        <taxon>Pseudomonadota</taxon>
        <taxon>Alphaproteobacteria</taxon>
        <taxon>Hyphomicrobiales</taxon>
        <taxon>Stappiaceae</taxon>
        <taxon>Roseibium</taxon>
    </lineage>
</organism>
<keyword evidence="4" id="KW-0560">Oxidoreductase</keyword>
<dbReference type="InterPro" id="IPR006176">
    <property type="entry name" value="3-OHacyl-CoA_DH_NAD-bd"/>
</dbReference>
<keyword evidence="6" id="KW-0443">Lipid metabolism</keyword>
<keyword evidence="2" id="KW-0276">Fatty acid metabolism</keyword>
<dbReference type="EMBL" id="VLLF01000016">
    <property type="protein sequence ID" value="TWI78725.1"/>
    <property type="molecule type" value="Genomic_DNA"/>
</dbReference>
<dbReference type="Proteomes" id="UP000320593">
    <property type="component" value="Unassembled WGS sequence"/>
</dbReference>
<dbReference type="PANTHER" id="PTHR48075:SF7">
    <property type="entry name" value="3-HYDROXYACYL-COA DEHYDROGENASE-RELATED"/>
    <property type="match status" value="1"/>
</dbReference>
<gene>
    <name evidence="10" type="ORF">JM93_04382</name>
</gene>
<dbReference type="Gene3D" id="3.40.50.720">
    <property type="entry name" value="NAD(P)-binding Rossmann-like Domain"/>
    <property type="match status" value="1"/>
</dbReference>
<reference evidence="10 11" key="1">
    <citation type="submission" date="2019-07" db="EMBL/GenBank/DDBJ databases">
        <title>Genomic Encyclopedia of Archaeal and Bacterial Type Strains, Phase II (KMG-II): from individual species to whole genera.</title>
        <authorList>
            <person name="Goeker M."/>
        </authorList>
    </citation>
    <scope>NUCLEOTIDE SEQUENCE [LARGE SCALE GENOMIC DNA]</scope>
    <source>
        <strain evidence="10 11">ATCC BAA-252</strain>
    </source>
</reference>
<feature type="domain" description="3-hydroxyacyl-CoA dehydrogenase NAD binding" evidence="9">
    <location>
        <begin position="6"/>
        <end position="189"/>
    </location>
</feature>
<evidence type="ECO:0000259" key="8">
    <source>
        <dbReference type="Pfam" id="PF00725"/>
    </source>
</evidence>
<dbReference type="OrthoDB" id="5389341at2"/>
<dbReference type="GO" id="GO:0070403">
    <property type="term" value="F:NAD+ binding"/>
    <property type="evidence" value="ECO:0007669"/>
    <property type="project" value="InterPro"/>
</dbReference>
<comment type="pathway">
    <text evidence="1">Lipid metabolism; fatty acid beta-oxidation.</text>
</comment>
<dbReference type="SUPFAM" id="SSF52096">
    <property type="entry name" value="ClpP/crotonase"/>
    <property type="match status" value="1"/>
</dbReference>
<dbReference type="GO" id="GO:0003857">
    <property type="term" value="F:(3S)-3-hydroxyacyl-CoA dehydrogenase (NAD+) activity"/>
    <property type="evidence" value="ECO:0007669"/>
    <property type="project" value="UniProtKB-EC"/>
</dbReference>
<dbReference type="CDD" id="cd06558">
    <property type="entry name" value="crotonase-like"/>
    <property type="match status" value="1"/>
</dbReference>
<evidence type="ECO:0000256" key="6">
    <source>
        <dbReference type="ARBA" id="ARBA00023098"/>
    </source>
</evidence>
<proteinExistence type="predicted"/>
<feature type="domain" description="3-hydroxyacyl-CoA dehydrogenase C-terminal" evidence="8">
    <location>
        <begin position="192"/>
        <end position="293"/>
    </location>
</feature>
<dbReference type="InterPro" id="IPR036291">
    <property type="entry name" value="NAD(P)-bd_dom_sf"/>
</dbReference>
<evidence type="ECO:0000256" key="3">
    <source>
        <dbReference type="ARBA" id="ARBA00022963"/>
    </source>
</evidence>
<keyword evidence="5" id="KW-0520">NAD</keyword>
<keyword evidence="3" id="KW-0442">Lipid degradation</keyword>
<comment type="caution">
    <text evidence="10">The sequence shown here is derived from an EMBL/GenBank/DDBJ whole genome shotgun (WGS) entry which is preliminary data.</text>
</comment>
<dbReference type="Gene3D" id="1.10.1040.50">
    <property type="match status" value="1"/>
</dbReference>
<comment type="catalytic activity">
    <reaction evidence="7">
        <text>a (3S)-3-hydroxyacyl-CoA + NAD(+) = a 3-oxoacyl-CoA + NADH + H(+)</text>
        <dbReference type="Rhea" id="RHEA:22432"/>
        <dbReference type="ChEBI" id="CHEBI:15378"/>
        <dbReference type="ChEBI" id="CHEBI:57318"/>
        <dbReference type="ChEBI" id="CHEBI:57540"/>
        <dbReference type="ChEBI" id="CHEBI:57945"/>
        <dbReference type="ChEBI" id="CHEBI:90726"/>
        <dbReference type="EC" id="1.1.1.35"/>
    </reaction>
</comment>
<dbReference type="SUPFAM" id="SSF48179">
    <property type="entry name" value="6-phosphogluconate dehydrogenase C-terminal domain-like"/>
    <property type="match status" value="2"/>
</dbReference>
<dbReference type="UniPathway" id="UPA00659"/>
<evidence type="ECO:0000256" key="7">
    <source>
        <dbReference type="ARBA" id="ARBA00049556"/>
    </source>
</evidence>
<dbReference type="AlphaFoldDB" id="A0A562SBI2"/>
<dbReference type="Gene3D" id="3.90.226.10">
    <property type="entry name" value="2-enoyl-CoA Hydratase, Chain A, domain 1"/>
    <property type="match status" value="1"/>
</dbReference>
<sequence length="771" mass="83093">MSDINKVAVIGAGVMGAGIAAHVANAGVPVVLLDTVPDGSKDRNTIANKALAMLQRAKPAAFMKKSSVRKIIPGNIDDDLAMLNDCDWIIEAVTERLDTKHTIYEKINAHRKPGSIVSSNTSTIPLEMLTSGMGDTFASDFMVTHFFNPPRYMPLLEVVTSDKTRQDATETVTSFCDLRLGKGVVKCNDRPGFIANRLGVFWGLTATNAAIELNLAVEEADALMSKPLGIPKTGIFGMTDLVGLDLMPLVAKSLAGTLPKDDPFHAVSTPQPLLERMIAAGNTGRKAKAGFYRISRAAGKVKEAVDLQTGEYRPQITPDIPVLKAAFSNPLLLIDDNSKYGIFFRRVVLDTLTYAANLVGDAADSIEAIDEAMRLGYNWTFGPFQLIDRIGVDAFIERLEEERRDVPGILRAAQGRSIYAVHDGKQKVLDADGTFKDLARAEGVVLLEDVKLASKPVLKNDVASLWDLGDGVACFEITTYMNALDQEVLQQLELSLQEVERAFKALVIYTDGPNFSVGANLAKVNAALEGGQTIDDMVSYGQQIMIKMRDSRFPVVAAPAGMTLGGGCELALHANAIQAHAECYMGLVEVGVGLIPGWGGCKEVLARLSSSKSMPRGPMPATMKAFEMISTAKVSSSAEEAKEMCYLRPSDGITMNRARLLSDAKAKALALVGTYTPADPPVFHLAGSSGRSLMVSHAQSMARMGVATEYDVTICEKLARVLTGGDTDPIDMLDEQRVLDLEKGAFLALLAEPNSRARIAYMMETGKPLRN</sequence>
<evidence type="ECO:0000256" key="4">
    <source>
        <dbReference type="ARBA" id="ARBA00023002"/>
    </source>
</evidence>
<dbReference type="GO" id="GO:0006635">
    <property type="term" value="P:fatty acid beta-oxidation"/>
    <property type="evidence" value="ECO:0007669"/>
    <property type="project" value="UniProtKB-UniPathway"/>
</dbReference>
<dbReference type="RefSeq" id="WP_145347687.1">
    <property type="nucleotide sequence ID" value="NZ_SMLY01000045.1"/>
</dbReference>
<dbReference type="SUPFAM" id="SSF51735">
    <property type="entry name" value="NAD(P)-binding Rossmann-fold domains"/>
    <property type="match status" value="1"/>
</dbReference>
<dbReference type="InterPro" id="IPR029045">
    <property type="entry name" value="ClpP/crotonase-like_dom_sf"/>
</dbReference>
<evidence type="ECO:0000259" key="9">
    <source>
        <dbReference type="Pfam" id="PF02737"/>
    </source>
</evidence>
<evidence type="ECO:0000256" key="5">
    <source>
        <dbReference type="ARBA" id="ARBA00023027"/>
    </source>
</evidence>
<protein>
    <submittedName>
        <fullName evidence="10">3-hydroxyacyl-CoA dehydrogenase</fullName>
    </submittedName>
</protein>
<dbReference type="Pfam" id="PF02737">
    <property type="entry name" value="3HCDH_N"/>
    <property type="match status" value="1"/>
</dbReference>
<dbReference type="InterPro" id="IPR008927">
    <property type="entry name" value="6-PGluconate_DH-like_C_sf"/>
</dbReference>
<keyword evidence="11" id="KW-1185">Reference proteome</keyword>
<dbReference type="InterPro" id="IPR001753">
    <property type="entry name" value="Enoyl-CoA_hydra/iso"/>
</dbReference>